<keyword evidence="2" id="KW-0808">Transferase</keyword>
<proteinExistence type="predicted"/>
<gene>
    <name evidence="5" type="ORF">SAMN05421545_2940</name>
</gene>
<organism evidence="5 6">
    <name type="scientific">Pontibacter lucknowensis</name>
    <dbReference type="NCBI Taxonomy" id="1077936"/>
    <lineage>
        <taxon>Bacteria</taxon>
        <taxon>Pseudomonadati</taxon>
        <taxon>Bacteroidota</taxon>
        <taxon>Cytophagia</taxon>
        <taxon>Cytophagales</taxon>
        <taxon>Hymenobacteraceae</taxon>
        <taxon>Pontibacter</taxon>
    </lineage>
</organism>
<evidence type="ECO:0000256" key="3">
    <source>
        <dbReference type="ARBA" id="ARBA00023180"/>
    </source>
</evidence>
<sequence length="413" mass="46952">MKPKVFYDKSTNRLKKILGRIIPHNTRFRPNGVCQINTESETTCTNSEVKVHRIYPNLTTPLEISEDLYEACSDYWKPKRSVITDYVVVEVPDGRIYTDNESSVAIVSQQNRIIENVSLSLVEGKAKGAETNNIFTQSYFQAPTRFKGTVFSMLTGGAGLNNIGHWFLDVLPRLHLLRESGLYDEVDWFLVPNTRYSYQTETLELLGIPAEKIITGIEYHHLTADRIIASTAPRGNHTLVPRWLGQYIRDSFLPLVQDEELPASERVPYLYISRSDSAIRNVLNEKELLEALEAYKFKSIVSSKYSILEKIRMFSQAKVVISATGAGLISMFFCKPGTKIIEIFHEGFVIEPFYDIATKIDLDYDYIICKGDKKVHDAAEGQRQHLHVDTDKVVGILEKMRKSSGKKSNVQTV</sequence>
<dbReference type="RefSeq" id="WP_076422639.1">
    <property type="nucleotide sequence ID" value="NZ_FTNM01000004.1"/>
</dbReference>
<dbReference type="PANTHER" id="PTHR20961">
    <property type="entry name" value="GLYCOSYLTRANSFERASE"/>
    <property type="match status" value="1"/>
</dbReference>
<evidence type="ECO:0000256" key="2">
    <source>
        <dbReference type="ARBA" id="ARBA00022679"/>
    </source>
</evidence>
<evidence type="ECO:0000313" key="5">
    <source>
        <dbReference type="EMBL" id="SIR25263.1"/>
    </source>
</evidence>
<protein>
    <recommendedName>
        <fullName evidence="4">Glycosyltransferase 61 catalytic domain-containing protein</fullName>
    </recommendedName>
</protein>
<dbReference type="EMBL" id="FTNM01000004">
    <property type="protein sequence ID" value="SIR25263.1"/>
    <property type="molecule type" value="Genomic_DNA"/>
</dbReference>
<keyword evidence="6" id="KW-1185">Reference proteome</keyword>
<evidence type="ECO:0000256" key="1">
    <source>
        <dbReference type="ARBA" id="ARBA00022676"/>
    </source>
</evidence>
<dbReference type="InterPro" id="IPR049625">
    <property type="entry name" value="Glyco_transf_61_cat"/>
</dbReference>
<dbReference type="STRING" id="1077936.SAMN05421545_2940"/>
<keyword evidence="1" id="KW-0328">Glycosyltransferase</keyword>
<dbReference type="Proteomes" id="UP000185924">
    <property type="component" value="Unassembled WGS sequence"/>
</dbReference>
<dbReference type="Pfam" id="PF04577">
    <property type="entry name" value="Glyco_transf_61"/>
    <property type="match status" value="1"/>
</dbReference>
<dbReference type="GO" id="GO:0016757">
    <property type="term" value="F:glycosyltransferase activity"/>
    <property type="evidence" value="ECO:0007669"/>
    <property type="project" value="UniProtKB-KW"/>
</dbReference>
<evidence type="ECO:0000259" key="4">
    <source>
        <dbReference type="Pfam" id="PF04577"/>
    </source>
</evidence>
<dbReference type="InterPro" id="IPR007657">
    <property type="entry name" value="Glycosyltransferase_61"/>
</dbReference>
<accession>A0A1N6ZEM4</accession>
<dbReference type="OrthoDB" id="1156086at2"/>
<feature type="domain" description="Glycosyltransferase 61 catalytic" evidence="4">
    <location>
        <begin position="164"/>
        <end position="341"/>
    </location>
</feature>
<keyword evidence="3" id="KW-0325">Glycoprotein</keyword>
<reference evidence="6" key="1">
    <citation type="submission" date="2017-01" db="EMBL/GenBank/DDBJ databases">
        <authorList>
            <person name="Varghese N."/>
            <person name="Submissions S."/>
        </authorList>
    </citation>
    <scope>NUCLEOTIDE SEQUENCE [LARGE SCALE GENOMIC DNA]</scope>
    <source>
        <strain evidence="6">DM9</strain>
    </source>
</reference>
<evidence type="ECO:0000313" key="6">
    <source>
        <dbReference type="Proteomes" id="UP000185924"/>
    </source>
</evidence>
<dbReference type="AlphaFoldDB" id="A0A1N6ZEM4"/>
<name>A0A1N6ZEM4_9BACT</name>